<evidence type="ECO:0000313" key="2">
    <source>
        <dbReference type="Proteomes" id="UP000257109"/>
    </source>
</evidence>
<gene>
    <name evidence="1" type="ORF">CR513_53141</name>
</gene>
<proteinExistence type="predicted"/>
<name>A0A371EPG2_MUCPR</name>
<evidence type="ECO:0000313" key="1">
    <source>
        <dbReference type="EMBL" id="RDX67927.1"/>
    </source>
</evidence>
<reference evidence="1" key="1">
    <citation type="submission" date="2018-05" db="EMBL/GenBank/DDBJ databases">
        <title>Draft genome of Mucuna pruriens seed.</title>
        <authorList>
            <person name="Nnadi N.E."/>
            <person name="Vos R."/>
            <person name="Hasami M.H."/>
            <person name="Devisetty U.K."/>
            <person name="Aguiy J.C."/>
        </authorList>
    </citation>
    <scope>NUCLEOTIDE SEQUENCE [LARGE SCALE GENOMIC DNA]</scope>
    <source>
        <strain evidence="1">JCA_2017</strain>
    </source>
</reference>
<feature type="non-terminal residue" evidence="1">
    <location>
        <position position="1"/>
    </location>
</feature>
<dbReference type="Proteomes" id="UP000257109">
    <property type="component" value="Unassembled WGS sequence"/>
</dbReference>
<protein>
    <submittedName>
        <fullName evidence="1">Uncharacterized protein</fullName>
    </submittedName>
</protein>
<organism evidence="1 2">
    <name type="scientific">Mucuna pruriens</name>
    <name type="common">Velvet bean</name>
    <name type="synonym">Dolichos pruriens</name>
    <dbReference type="NCBI Taxonomy" id="157652"/>
    <lineage>
        <taxon>Eukaryota</taxon>
        <taxon>Viridiplantae</taxon>
        <taxon>Streptophyta</taxon>
        <taxon>Embryophyta</taxon>
        <taxon>Tracheophyta</taxon>
        <taxon>Spermatophyta</taxon>
        <taxon>Magnoliopsida</taxon>
        <taxon>eudicotyledons</taxon>
        <taxon>Gunneridae</taxon>
        <taxon>Pentapetalae</taxon>
        <taxon>rosids</taxon>
        <taxon>fabids</taxon>
        <taxon>Fabales</taxon>
        <taxon>Fabaceae</taxon>
        <taxon>Papilionoideae</taxon>
        <taxon>50 kb inversion clade</taxon>
        <taxon>NPAAA clade</taxon>
        <taxon>indigoferoid/millettioid clade</taxon>
        <taxon>Phaseoleae</taxon>
        <taxon>Mucuna</taxon>
    </lineage>
</organism>
<sequence length="96" mass="10369">MEPTPSDDTIGASCMNTLDSCHALRTMLLLSCPSRVHSDSVSISAGFGQTSSQPSLFQTSFLRSSVGEAPGSKARIVYAKGMKRKARNKCRETKEK</sequence>
<dbReference type="EMBL" id="QJKJ01012767">
    <property type="protein sequence ID" value="RDX67927.1"/>
    <property type="molecule type" value="Genomic_DNA"/>
</dbReference>
<dbReference type="AlphaFoldDB" id="A0A371EPG2"/>
<keyword evidence="2" id="KW-1185">Reference proteome</keyword>
<comment type="caution">
    <text evidence="1">The sequence shown here is derived from an EMBL/GenBank/DDBJ whole genome shotgun (WGS) entry which is preliminary data.</text>
</comment>
<accession>A0A371EPG2</accession>